<evidence type="ECO:0000313" key="2">
    <source>
        <dbReference type="Proteomes" id="UP000216446"/>
    </source>
</evidence>
<dbReference type="AlphaFoldDB" id="A0A259TYT7"/>
<dbReference type="Gene3D" id="3.40.30.10">
    <property type="entry name" value="Glutaredoxin"/>
    <property type="match status" value="1"/>
</dbReference>
<dbReference type="Proteomes" id="UP000216446">
    <property type="component" value="Unassembled WGS sequence"/>
</dbReference>
<sequence length="113" mass="12194">MASVTELKTQDDVDAMLKASHDGPVALLKHSVACPISARGQEQFVGLEGEGDPKLYAVVVQYARELSGYIAETLDVQHETPQAIILKDGEPASVFNHHRIKTADLREAAQNAA</sequence>
<accession>A0A259TYT7</accession>
<dbReference type="EMBL" id="MQWB01000001">
    <property type="protein sequence ID" value="OZC02850.1"/>
    <property type="molecule type" value="Genomic_DNA"/>
</dbReference>
<dbReference type="InParanoid" id="A0A259TYT7"/>
<proteinExistence type="predicted"/>
<comment type="caution">
    <text evidence="1">The sequence shown here is derived from an EMBL/GenBank/DDBJ whole genome shotgun (WGS) entry which is preliminary data.</text>
</comment>
<reference evidence="1 2" key="1">
    <citation type="submission" date="2016-11" db="EMBL/GenBank/DDBJ databases">
        <title>Study of marine rhodopsin-containing bacteria.</title>
        <authorList>
            <person name="Yoshizawa S."/>
            <person name="Kumagai Y."/>
            <person name="Kogure K."/>
        </authorList>
    </citation>
    <scope>NUCLEOTIDE SEQUENCE [LARGE SCALE GENOMIC DNA]</scope>
    <source>
        <strain evidence="1 2">SG-29</strain>
    </source>
</reference>
<name>A0A259TYT7_9BACT</name>
<organism evidence="1 2">
    <name type="scientific">Rubricoccus marinus</name>
    <dbReference type="NCBI Taxonomy" id="716817"/>
    <lineage>
        <taxon>Bacteria</taxon>
        <taxon>Pseudomonadati</taxon>
        <taxon>Rhodothermota</taxon>
        <taxon>Rhodothermia</taxon>
        <taxon>Rhodothermales</taxon>
        <taxon>Rubricoccaceae</taxon>
        <taxon>Rubricoccus</taxon>
    </lineage>
</organism>
<dbReference type="RefSeq" id="WP_094547525.1">
    <property type="nucleotide sequence ID" value="NZ_MQWB01000001.1"/>
</dbReference>
<evidence type="ECO:0008006" key="3">
    <source>
        <dbReference type="Google" id="ProtNLM"/>
    </source>
</evidence>
<dbReference type="InterPro" id="IPR022551">
    <property type="entry name" value="BrxC"/>
</dbReference>
<evidence type="ECO:0000313" key="1">
    <source>
        <dbReference type="EMBL" id="OZC02850.1"/>
    </source>
</evidence>
<gene>
    <name evidence="1" type="ORF">BSZ36_07615</name>
</gene>
<dbReference type="Pfam" id="PF11009">
    <property type="entry name" value="BrxC"/>
    <property type="match status" value="1"/>
</dbReference>
<keyword evidence="2" id="KW-1185">Reference proteome</keyword>
<dbReference type="OrthoDB" id="677051at2"/>
<dbReference type="NCBIfam" id="TIGR04019">
    <property type="entry name" value="B_thiol_YtxJ"/>
    <property type="match status" value="1"/>
</dbReference>
<protein>
    <recommendedName>
        <fullName evidence="3">General stress protein</fullName>
    </recommendedName>
</protein>